<keyword evidence="3" id="KW-0274">FAD</keyword>
<dbReference type="GO" id="GO:0008115">
    <property type="term" value="F:sarcosine oxidase activity"/>
    <property type="evidence" value="ECO:0007669"/>
    <property type="project" value="TreeGrafter"/>
</dbReference>
<dbReference type="Proteomes" id="UP000053732">
    <property type="component" value="Unassembled WGS sequence"/>
</dbReference>
<keyword evidence="4" id="KW-0560">Oxidoreductase</keyword>
<gene>
    <name evidence="5" type="ORF">PCAMFM013_S004g000371</name>
</gene>
<evidence type="ECO:0000256" key="2">
    <source>
        <dbReference type="ARBA" id="ARBA00022630"/>
    </source>
</evidence>
<evidence type="ECO:0000256" key="3">
    <source>
        <dbReference type="ARBA" id="ARBA00022827"/>
    </source>
</evidence>
<evidence type="ECO:0000256" key="1">
    <source>
        <dbReference type="ARBA" id="ARBA00001974"/>
    </source>
</evidence>
<sequence>MENTTLRNPNRRVRKVLYGHSTKSTIGFLRCTGVELDDGSHVFANLVILAAGAWTPSVVDLEGRATATCQADGEFSIEYYPQFEGLFLATGDRGHSFKTFPIVDEKVVDSIEGNLESEIQELYKWRKDMRRTFQTTNDGTGGAGGICYWELRAAM</sequence>
<dbReference type="EMBL" id="HG793137">
    <property type="protein sequence ID" value="CRL20431.1"/>
    <property type="molecule type" value="Genomic_DNA"/>
</dbReference>
<dbReference type="InterPro" id="IPR036188">
    <property type="entry name" value="FAD/NAD-bd_sf"/>
</dbReference>
<dbReference type="GO" id="GO:0004657">
    <property type="term" value="F:proline dehydrogenase activity"/>
    <property type="evidence" value="ECO:0007669"/>
    <property type="project" value="TreeGrafter"/>
</dbReference>
<dbReference type="SUPFAM" id="SSF51905">
    <property type="entry name" value="FAD/NAD(P)-binding domain"/>
    <property type="match status" value="1"/>
</dbReference>
<dbReference type="InterPro" id="IPR045170">
    <property type="entry name" value="MTOX"/>
</dbReference>
<evidence type="ECO:0000256" key="4">
    <source>
        <dbReference type="ARBA" id="ARBA00023002"/>
    </source>
</evidence>
<accession>A0A0G4P276</accession>
<evidence type="ECO:0000313" key="5">
    <source>
        <dbReference type="EMBL" id="CRL20431.1"/>
    </source>
</evidence>
<dbReference type="GO" id="GO:0050660">
    <property type="term" value="F:flavin adenine dinucleotide binding"/>
    <property type="evidence" value="ECO:0007669"/>
    <property type="project" value="InterPro"/>
</dbReference>
<proteinExistence type="predicted"/>
<evidence type="ECO:0000313" key="6">
    <source>
        <dbReference type="Proteomes" id="UP000053732"/>
    </source>
</evidence>
<keyword evidence="6" id="KW-1185">Reference proteome</keyword>
<dbReference type="STRING" id="1429867.A0A0G4P276"/>
<protein>
    <submittedName>
        <fullName evidence="5">Str. FM013</fullName>
    </submittedName>
</protein>
<organism evidence="5 6">
    <name type="scientific">Penicillium camemberti (strain FM 013)</name>
    <dbReference type="NCBI Taxonomy" id="1429867"/>
    <lineage>
        <taxon>Eukaryota</taxon>
        <taxon>Fungi</taxon>
        <taxon>Dikarya</taxon>
        <taxon>Ascomycota</taxon>
        <taxon>Pezizomycotina</taxon>
        <taxon>Eurotiomycetes</taxon>
        <taxon>Eurotiomycetidae</taxon>
        <taxon>Eurotiales</taxon>
        <taxon>Aspergillaceae</taxon>
        <taxon>Penicillium</taxon>
    </lineage>
</organism>
<dbReference type="PANTHER" id="PTHR10961:SF46">
    <property type="entry name" value="PEROXISOMAL SARCOSINE OXIDASE"/>
    <property type="match status" value="1"/>
</dbReference>
<dbReference type="Gene3D" id="3.50.50.60">
    <property type="entry name" value="FAD/NAD(P)-binding domain"/>
    <property type="match status" value="1"/>
</dbReference>
<dbReference type="GO" id="GO:0050031">
    <property type="term" value="F:L-pipecolate oxidase activity"/>
    <property type="evidence" value="ECO:0007669"/>
    <property type="project" value="TreeGrafter"/>
</dbReference>
<name>A0A0G4P276_PENC3</name>
<reference evidence="5 6" key="1">
    <citation type="journal article" date="2014" name="Nat. Commun.">
        <title>Multiple recent horizontal transfers of a large genomic region in cheese making fungi.</title>
        <authorList>
            <person name="Cheeseman K."/>
            <person name="Ropars J."/>
            <person name="Renault P."/>
            <person name="Dupont J."/>
            <person name="Gouzy J."/>
            <person name="Branca A."/>
            <person name="Abraham A.L."/>
            <person name="Ceppi M."/>
            <person name="Conseiller E."/>
            <person name="Debuchy R."/>
            <person name="Malagnac F."/>
            <person name="Goarin A."/>
            <person name="Silar P."/>
            <person name="Lacoste S."/>
            <person name="Sallet E."/>
            <person name="Bensimon A."/>
            <person name="Giraud T."/>
            <person name="Brygoo Y."/>
        </authorList>
    </citation>
    <scope>NUCLEOTIDE SEQUENCE [LARGE SCALE GENOMIC DNA]</scope>
    <source>
        <strain evidence="6">FM 013</strain>
    </source>
</reference>
<keyword evidence="2" id="KW-0285">Flavoprotein</keyword>
<dbReference type="AlphaFoldDB" id="A0A0G4P276"/>
<comment type="cofactor">
    <cofactor evidence="1">
        <name>FAD</name>
        <dbReference type="ChEBI" id="CHEBI:57692"/>
    </cofactor>
</comment>
<dbReference type="PANTHER" id="PTHR10961">
    <property type="entry name" value="PEROXISOMAL SARCOSINE OXIDASE"/>
    <property type="match status" value="1"/>
</dbReference>